<organism evidence="1 2">
    <name type="scientific">Opisthorchis viverrini</name>
    <name type="common">Southeast Asian liver fluke</name>
    <dbReference type="NCBI Taxonomy" id="6198"/>
    <lineage>
        <taxon>Eukaryota</taxon>
        <taxon>Metazoa</taxon>
        <taxon>Spiralia</taxon>
        <taxon>Lophotrochozoa</taxon>
        <taxon>Platyhelminthes</taxon>
        <taxon>Trematoda</taxon>
        <taxon>Digenea</taxon>
        <taxon>Opisthorchiida</taxon>
        <taxon>Opisthorchiata</taxon>
        <taxon>Opisthorchiidae</taxon>
        <taxon>Opisthorchis</taxon>
    </lineage>
</organism>
<sequence length="216" mass="23951">RSTLVCKQIWFCERLSWKPAESLVCDVSRQLNLLHQAASCFSCCDVRDVAVHIFVMLAKLTSTNLGKHSADINSYANIRIKCQCTLVVIGKDQLSVGKIGNICFAVGLLETCFVCNIHCKSDQCLLNLTVSTPHRWLEREVTDQKIGGSNPTSASQVSLSRLGQPGSIPALVLPWGGMAVRYRENATAERFIHIFCFHSFEKSCFLVTTCLVTTYS</sequence>
<dbReference type="RefSeq" id="XP_009172386.1">
    <property type="nucleotide sequence ID" value="XM_009174122.1"/>
</dbReference>
<gene>
    <name evidence="1" type="ORF">T265_14541</name>
</gene>
<evidence type="ECO:0000313" key="2">
    <source>
        <dbReference type="Proteomes" id="UP000054324"/>
    </source>
</evidence>
<dbReference type="AlphaFoldDB" id="A0A074Z9T7"/>
<dbReference type="Proteomes" id="UP000054324">
    <property type="component" value="Unassembled WGS sequence"/>
</dbReference>
<reference evidence="1 2" key="1">
    <citation type="submission" date="2013-11" db="EMBL/GenBank/DDBJ databases">
        <title>Opisthorchis viverrini - life in the bile duct.</title>
        <authorList>
            <person name="Young N.D."/>
            <person name="Nagarajan N."/>
            <person name="Lin S.J."/>
            <person name="Korhonen P.K."/>
            <person name="Jex A.R."/>
            <person name="Hall R.S."/>
            <person name="Safavi-Hemami H."/>
            <person name="Kaewkong W."/>
            <person name="Bertrand D."/>
            <person name="Gao S."/>
            <person name="Seet Q."/>
            <person name="Wongkham S."/>
            <person name="Teh B.T."/>
            <person name="Wongkham C."/>
            <person name="Intapan P.M."/>
            <person name="Maleewong W."/>
            <person name="Yang X."/>
            <person name="Hu M."/>
            <person name="Wang Z."/>
            <person name="Hofmann A."/>
            <person name="Sternberg P.W."/>
            <person name="Tan P."/>
            <person name="Wang J."/>
            <person name="Gasser R.B."/>
        </authorList>
    </citation>
    <scope>NUCLEOTIDE SEQUENCE [LARGE SCALE GENOMIC DNA]</scope>
</reference>
<feature type="non-terminal residue" evidence="1">
    <location>
        <position position="1"/>
    </location>
</feature>
<dbReference type="KEGG" id="ovi:T265_14541"/>
<proteinExistence type="predicted"/>
<dbReference type="OrthoDB" id="442460at2759"/>
<dbReference type="EMBL" id="KL596831">
    <property type="protein sequence ID" value="KER23883.1"/>
    <property type="molecule type" value="Genomic_DNA"/>
</dbReference>
<accession>A0A074Z9T7</accession>
<dbReference type="CTD" id="20328707"/>
<protein>
    <submittedName>
        <fullName evidence="1">Uncharacterized protein</fullName>
    </submittedName>
</protein>
<keyword evidence="2" id="KW-1185">Reference proteome</keyword>
<dbReference type="GeneID" id="20328707"/>
<evidence type="ECO:0000313" key="1">
    <source>
        <dbReference type="EMBL" id="KER23883.1"/>
    </source>
</evidence>
<name>A0A074Z9T7_OPIVI</name>